<keyword evidence="10" id="KW-1185">Reference proteome</keyword>
<evidence type="ECO:0000256" key="3">
    <source>
        <dbReference type="ARBA" id="ARBA00029447"/>
    </source>
</evidence>
<dbReference type="PROSITE" id="PS50885">
    <property type="entry name" value="HAMP"/>
    <property type="match status" value="1"/>
</dbReference>
<dbReference type="GO" id="GO:0007165">
    <property type="term" value="P:signal transduction"/>
    <property type="evidence" value="ECO:0007669"/>
    <property type="project" value="UniProtKB-KW"/>
</dbReference>
<gene>
    <name evidence="9" type="ORF">OM075_19090</name>
</gene>
<dbReference type="GO" id="GO:0005886">
    <property type="term" value="C:plasma membrane"/>
    <property type="evidence" value="ECO:0007669"/>
    <property type="project" value="TreeGrafter"/>
</dbReference>
<dbReference type="Pfam" id="PF00015">
    <property type="entry name" value="MCPsignal"/>
    <property type="match status" value="1"/>
</dbReference>
<dbReference type="InterPro" id="IPR051310">
    <property type="entry name" value="MCP_chemotaxis"/>
</dbReference>
<dbReference type="GO" id="GO:0006935">
    <property type="term" value="P:chemotaxis"/>
    <property type="evidence" value="ECO:0007669"/>
    <property type="project" value="UniProtKB-KW"/>
</dbReference>
<dbReference type="SUPFAM" id="SSF58104">
    <property type="entry name" value="Methyl-accepting chemotaxis protein (MCP) signaling domain"/>
    <property type="match status" value="1"/>
</dbReference>
<keyword evidence="6" id="KW-0812">Transmembrane</keyword>
<keyword evidence="6" id="KW-1133">Transmembrane helix</keyword>
<evidence type="ECO:0000256" key="2">
    <source>
        <dbReference type="ARBA" id="ARBA00022500"/>
    </source>
</evidence>
<feature type="domain" description="HAMP" evidence="8">
    <location>
        <begin position="347"/>
        <end position="399"/>
    </location>
</feature>
<dbReference type="Pfam" id="PF17201">
    <property type="entry name" value="Cache_3-Cache_2"/>
    <property type="match status" value="1"/>
</dbReference>
<dbReference type="SMART" id="SM00304">
    <property type="entry name" value="HAMP"/>
    <property type="match status" value="1"/>
</dbReference>
<feature type="transmembrane region" description="Helical" evidence="6">
    <location>
        <begin position="16"/>
        <end position="37"/>
    </location>
</feature>
<feature type="domain" description="Methyl-accepting transducer" evidence="7">
    <location>
        <begin position="404"/>
        <end position="619"/>
    </location>
</feature>
<accession>A0AAE3SGX6</accession>
<dbReference type="InterPro" id="IPR033462">
    <property type="entry name" value="Cache_3-Cache_2"/>
</dbReference>
<evidence type="ECO:0000259" key="7">
    <source>
        <dbReference type="PROSITE" id="PS50111"/>
    </source>
</evidence>
<comment type="similarity">
    <text evidence="3">Belongs to the methyl-accepting chemotaxis (MCP) protein family.</text>
</comment>
<dbReference type="CDD" id="cd11386">
    <property type="entry name" value="MCP_signal"/>
    <property type="match status" value="1"/>
</dbReference>
<dbReference type="PANTHER" id="PTHR43531:SF11">
    <property type="entry name" value="METHYL-ACCEPTING CHEMOTAXIS PROTEIN 3"/>
    <property type="match status" value="1"/>
</dbReference>
<dbReference type="EMBL" id="JAPDPJ010000058">
    <property type="protein sequence ID" value="MCW3788582.1"/>
    <property type="molecule type" value="Genomic_DNA"/>
</dbReference>
<evidence type="ECO:0000256" key="5">
    <source>
        <dbReference type="SAM" id="Coils"/>
    </source>
</evidence>
<dbReference type="InterPro" id="IPR004089">
    <property type="entry name" value="MCPsignal_dom"/>
</dbReference>
<dbReference type="AlphaFoldDB" id="A0AAE3SGX6"/>
<organism evidence="9 10">
    <name type="scientific">Plebeiibacterium sediminum</name>
    <dbReference type="NCBI Taxonomy" id="2992112"/>
    <lineage>
        <taxon>Bacteria</taxon>
        <taxon>Pseudomonadati</taxon>
        <taxon>Bacteroidota</taxon>
        <taxon>Bacteroidia</taxon>
        <taxon>Marinilabiliales</taxon>
        <taxon>Marinilabiliaceae</taxon>
        <taxon>Plebeiibacterium</taxon>
    </lineage>
</organism>
<evidence type="ECO:0000313" key="10">
    <source>
        <dbReference type="Proteomes" id="UP001209229"/>
    </source>
</evidence>
<sequence length="699" mass="78008">MKREWSLKNIEIGRRLNLVLGSIVVLIITTLGAFAVYSEYSTLMKSMDDLSLEETKNLKRMIELQIETKQEFVESGIGVANKLFYQRKLALNKNKTSQILAVNQLTHEKIDVEIPEFKFGGDLLYHHYDFVEEVGDLLNGTATVFQRIPQGFLRISTNVMNKEGQRGVNTYIPNESPVIQTVLKGETYQGRAFVVDDWYLTVYEPIFIDGEVQGILYVGLKEKDLSKIKGIFASKKYLETGYPFLIGKDGQMLIHPTGEGVNYSNEEFFQKIQENALKSEIGKFYYHFEGKEKALFYEYIPAIESYVAVSFYQSEVHKEIYDIIGVIIIVLLIGVVVFVLFNGYMARSISRPIGKTVEFAKKVADGDLTVNIDIDQKDEIGQMAVALNDMIRKLKGIVSEIITGSSNIASAGHQVSSTSQQISQGATEQAASVEEVSSTMEEMVSNIEMNSQNAKNTEGISLKAHDTMQGVYDSTHKSIEVTSSISNKIKIIEDIAFQTNILSLNAAVEAARAGTQGRGFAVVAEEVRKLAEVSKNAANEILSLSKEGFDVVKSAGEKVGEMAPEIEKTTELVQEIATSSEEQLKGAEQVNTVIQELNNLTQQNASASEELAASAEELSSQADHLKELVSYFKMDENEVREAFKKDSEANVALDDFDESEFEMKSKVNHTDKPTVNIVKSPNEQIKIFDKDFEKDFESF</sequence>
<dbReference type="InterPro" id="IPR003660">
    <property type="entry name" value="HAMP_dom"/>
</dbReference>
<dbReference type="Gene3D" id="3.30.450.20">
    <property type="entry name" value="PAS domain"/>
    <property type="match status" value="1"/>
</dbReference>
<evidence type="ECO:0000259" key="8">
    <source>
        <dbReference type="PROSITE" id="PS50885"/>
    </source>
</evidence>
<dbReference type="CDD" id="cd12912">
    <property type="entry name" value="PDC2_MCP_like"/>
    <property type="match status" value="1"/>
</dbReference>
<dbReference type="Proteomes" id="UP001209229">
    <property type="component" value="Unassembled WGS sequence"/>
</dbReference>
<feature type="coiled-coil region" evidence="5">
    <location>
        <begin position="590"/>
        <end position="628"/>
    </location>
</feature>
<comment type="caution">
    <text evidence="9">The sequence shown here is derived from an EMBL/GenBank/DDBJ whole genome shotgun (WGS) entry which is preliminary data.</text>
</comment>
<protein>
    <submittedName>
        <fullName evidence="9">Methyl-accepting chemotaxis protein</fullName>
    </submittedName>
</protein>
<dbReference type="GO" id="GO:0004888">
    <property type="term" value="F:transmembrane signaling receptor activity"/>
    <property type="evidence" value="ECO:0007669"/>
    <property type="project" value="TreeGrafter"/>
</dbReference>
<proteinExistence type="inferred from homology"/>
<dbReference type="SUPFAM" id="SSF103190">
    <property type="entry name" value="Sensory domain-like"/>
    <property type="match status" value="1"/>
</dbReference>
<comment type="subcellular location">
    <subcellularLocation>
        <location evidence="1">Membrane</location>
    </subcellularLocation>
</comment>
<dbReference type="PROSITE" id="PS50111">
    <property type="entry name" value="CHEMOTAXIS_TRANSDUC_2"/>
    <property type="match status" value="1"/>
</dbReference>
<evidence type="ECO:0000313" key="9">
    <source>
        <dbReference type="EMBL" id="MCW3788582.1"/>
    </source>
</evidence>
<evidence type="ECO:0000256" key="4">
    <source>
        <dbReference type="PROSITE-ProRule" id="PRU00284"/>
    </source>
</evidence>
<keyword evidence="6" id="KW-0472">Membrane</keyword>
<dbReference type="Pfam" id="PF00672">
    <property type="entry name" value="HAMP"/>
    <property type="match status" value="1"/>
</dbReference>
<name>A0AAE3SGX6_9BACT</name>
<dbReference type="InterPro" id="IPR029151">
    <property type="entry name" value="Sensor-like_sf"/>
</dbReference>
<dbReference type="PANTHER" id="PTHR43531">
    <property type="entry name" value="PROTEIN ICFG"/>
    <property type="match status" value="1"/>
</dbReference>
<dbReference type="FunFam" id="1.10.287.950:FF:000001">
    <property type="entry name" value="Methyl-accepting chemotaxis sensory transducer"/>
    <property type="match status" value="1"/>
</dbReference>
<dbReference type="CDD" id="cd06225">
    <property type="entry name" value="HAMP"/>
    <property type="match status" value="1"/>
</dbReference>
<keyword evidence="4" id="KW-0807">Transducer</keyword>
<dbReference type="Gene3D" id="1.10.287.950">
    <property type="entry name" value="Methyl-accepting chemotaxis protein"/>
    <property type="match status" value="1"/>
</dbReference>
<evidence type="ECO:0000256" key="6">
    <source>
        <dbReference type="SAM" id="Phobius"/>
    </source>
</evidence>
<dbReference type="RefSeq" id="WP_301192140.1">
    <property type="nucleotide sequence ID" value="NZ_JAPDPJ010000058.1"/>
</dbReference>
<reference evidence="9" key="1">
    <citation type="submission" date="2022-10" db="EMBL/GenBank/DDBJ databases">
        <authorList>
            <person name="Yu W.X."/>
        </authorList>
    </citation>
    <scope>NUCLEOTIDE SEQUENCE</scope>
    <source>
        <strain evidence="9">AAT</strain>
    </source>
</reference>
<keyword evidence="2" id="KW-0145">Chemotaxis</keyword>
<keyword evidence="5" id="KW-0175">Coiled coil</keyword>
<dbReference type="SMART" id="SM00283">
    <property type="entry name" value="MA"/>
    <property type="match status" value="1"/>
</dbReference>
<evidence type="ECO:0000256" key="1">
    <source>
        <dbReference type="ARBA" id="ARBA00004370"/>
    </source>
</evidence>
<feature type="transmembrane region" description="Helical" evidence="6">
    <location>
        <begin position="320"/>
        <end position="341"/>
    </location>
</feature>